<feature type="transmembrane region" description="Helical" evidence="6">
    <location>
        <begin position="57"/>
        <end position="77"/>
    </location>
</feature>
<feature type="transmembrane region" description="Helical" evidence="6">
    <location>
        <begin position="380"/>
        <end position="402"/>
    </location>
</feature>
<evidence type="ECO:0000256" key="1">
    <source>
        <dbReference type="ARBA" id="ARBA00004651"/>
    </source>
</evidence>
<dbReference type="PROSITE" id="PS50850">
    <property type="entry name" value="MFS"/>
    <property type="match status" value="1"/>
</dbReference>
<dbReference type="Pfam" id="PF07690">
    <property type="entry name" value="MFS_1"/>
    <property type="match status" value="1"/>
</dbReference>
<keyword evidence="2 6" id="KW-0812">Transmembrane</keyword>
<reference evidence="9" key="1">
    <citation type="journal article" date="2019" name="Int. J. Syst. Evol. Microbiol.">
        <title>The Global Catalogue of Microorganisms (GCM) 10K type strain sequencing project: providing services to taxonomists for standard genome sequencing and annotation.</title>
        <authorList>
            <consortium name="The Broad Institute Genomics Platform"/>
            <consortium name="The Broad Institute Genome Sequencing Center for Infectious Disease"/>
            <person name="Wu L."/>
            <person name="Ma J."/>
        </authorList>
    </citation>
    <scope>NUCLEOTIDE SEQUENCE [LARGE SCALE GENOMIC DNA]</scope>
    <source>
        <strain evidence="9">JCM 17138</strain>
    </source>
</reference>
<dbReference type="EMBL" id="BAABDE010000025">
    <property type="protein sequence ID" value="GAA3822512.1"/>
    <property type="molecule type" value="Genomic_DNA"/>
</dbReference>
<feature type="transmembrane region" description="Helical" evidence="6">
    <location>
        <begin position="448"/>
        <end position="468"/>
    </location>
</feature>
<proteinExistence type="predicted"/>
<feature type="transmembrane region" description="Helical" evidence="6">
    <location>
        <begin position="423"/>
        <end position="442"/>
    </location>
</feature>
<dbReference type="SUPFAM" id="SSF103473">
    <property type="entry name" value="MFS general substrate transporter"/>
    <property type="match status" value="1"/>
</dbReference>
<evidence type="ECO:0000313" key="9">
    <source>
        <dbReference type="Proteomes" id="UP001501009"/>
    </source>
</evidence>
<feature type="transmembrane region" description="Helical" evidence="6">
    <location>
        <begin position="241"/>
        <end position="260"/>
    </location>
</feature>
<dbReference type="PANTHER" id="PTHR42718:SF39">
    <property type="entry name" value="ACTINORHODIN TRANSPORTER-RELATED"/>
    <property type="match status" value="1"/>
</dbReference>
<dbReference type="Proteomes" id="UP001501009">
    <property type="component" value="Unassembled WGS sequence"/>
</dbReference>
<feature type="transmembrane region" description="Helical" evidence="6">
    <location>
        <begin position="89"/>
        <end position="111"/>
    </location>
</feature>
<dbReference type="RefSeq" id="WP_275774977.1">
    <property type="nucleotide sequence ID" value="NZ_BAABDE010000025.1"/>
</dbReference>
<evidence type="ECO:0000256" key="3">
    <source>
        <dbReference type="ARBA" id="ARBA00022989"/>
    </source>
</evidence>
<keyword evidence="3 6" id="KW-1133">Transmembrane helix</keyword>
<keyword evidence="9" id="KW-1185">Reference proteome</keyword>
<name>A0ABP7IN85_9ACTN</name>
<dbReference type="PANTHER" id="PTHR42718">
    <property type="entry name" value="MAJOR FACILITATOR SUPERFAMILY MULTIDRUG TRANSPORTER MFSC"/>
    <property type="match status" value="1"/>
</dbReference>
<feature type="transmembrane region" description="Helical" evidence="6">
    <location>
        <begin position="178"/>
        <end position="200"/>
    </location>
</feature>
<feature type="transmembrane region" description="Helical" evidence="6">
    <location>
        <begin position="314"/>
        <end position="336"/>
    </location>
</feature>
<organism evidence="8 9">
    <name type="scientific">Streptomyces coacervatus</name>
    <dbReference type="NCBI Taxonomy" id="647381"/>
    <lineage>
        <taxon>Bacteria</taxon>
        <taxon>Bacillati</taxon>
        <taxon>Actinomycetota</taxon>
        <taxon>Actinomycetes</taxon>
        <taxon>Kitasatosporales</taxon>
        <taxon>Streptomycetaceae</taxon>
        <taxon>Streptomyces</taxon>
    </lineage>
</organism>
<feature type="transmembrane region" description="Helical" evidence="6">
    <location>
        <begin position="21"/>
        <end position="45"/>
    </location>
</feature>
<evidence type="ECO:0000313" key="8">
    <source>
        <dbReference type="EMBL" id="GAA3822512.1"/>
    </source>
</evidence>
<protein>
    <submittedName>
        <fullName evidence="8">MFS transporter</fullName>
    </submittedName>
</protein>
<evidence type="ECO:0000256" key="4">
    <source>
        <dbReference type="ARBA" id="ARBA00023136"/>
    </source>
</evidence>
<feature type="transmembrane region" description="Helical" evidence="6">
    <location>
        <begin position="150"/>
        <end position="172"/>
    </location>
</feature>
<feature type="transmembrane region" description="Helical" evidence="6">
    <location>
        <begin position="348"/>
        <end position="368"/>
    </location>
</feature>
<sequence>MTETIATRTVRSPAGTPSLGGLGLFTVLLAAALPLIDFFIVNVALPTIGNDLHASESVLELVVAGYGLAYAVLLVLGGRLGDLFGRRRFFLGGMAAFGLTSLACGLAPTAWTLVAARVAQGASAAAMLPQILATIQAATAGQRRAKAMGLYGATAGLSMVAGQILGGVLVAADIAGTGWRSVFLVNVPVVVVGLVLAARAVPETRSQHPEPVDGPGTVLLTASLLALLAPLTEGRSAGWPLWTWLSLAAFPFLTAAFYAVERRADRQGRTPLVPPSLFALTSLRRGLVMILPFSIGFSGFMFVIAVALQRGAGLGPVQAGLALAPMAVVFFFVSLAGPRLVARYGTRVVTAGALLQGLGIGLMALAAWRSWPDLGLVELLPGAVFAGGGQALQLPIIYRVVLSEVEPVRAGVGSGVMMTTQQSALALGVAALGTLFLSLVPGTGMRDALVITLLTQLGCIVLTGLLSLRLPRTIG</sequence>
<dbReference type="InterPro" id="IPR020846">
    <property type="entry name" value="MFS_dom"/>
</dbReference>
<gene>
    <name evidence="8" type="ORF">GCM10022403_065010</name>
</gene>
<dbReference type="InterPro" id="IPR036259">
    <property type="entry name" value="MFS_trans_sf"/>
</dbReference>
<evidence type="ECO:0000256" key="6">
    <source>
        <dbReference type="SAM" id="Phobius"/>
    </source>
</evidence>
<comment type="caution">
    <text evidence="8">The sequence shown here is derived from an EMBL/GenBank/DDBJ whole genome shotgun (WGS) entry which is preliminary data.</text>
</comment>
<dbReference type="PRINTS" id="PR01036">
    <property type="entry name" value="TCRTETB"/>
</dbReference>
<dbReference type="Gene3D" id="1.20.1720.10">
    <property type="entry name" value="Multidrug resistance protein D"/>
    <property type="match status" value="1"/>
</dbReference>
<keyword evidence="4 6" id="KW-0472">Membrane</keyword>
<evidence type="ECO:0000256" key="2">
    <source>
        <dbReference type="ARBA" id="ARBA00022692"/>
    </source>
</evidence>
<keyword evidence="5" id="KW-0046">Antibiotic resistance</keyword>
<dbReference type="InterPro" id="IPR011701">
    <property type="entry name" value="MFS"/>
</dbReference>
<comment type="subcellular location">
    <subcellularLocation>
        <location evidence="1">Cell membrane</location>
        <topology evidence="1">Multi-pass membrane protein</topology>
    </subcellularLocation>
</comment>
<accession>A0ABP7IN85</accession>
<evidence type="ECO:0000259" key="7">
    <source>
        <dbReference type="PROSITE" id="PS50850"/>
    </source>
</evidence>
<evidence type="ECO:0000256" key="5">
    <source>
        <dbReference type="ARBA" id="ARBA00023251"/>
    </source>
</evidence>
<dbReference type="CDD" id="cd17321">
    <property type="entry name" value="MFS_MMR_MDR_like"/>
    <property type="match status" value="1"/>
</dbReference>
<feature type="transmembrane region" description="Helical" evidence="6">
    <location>
        <begin position="287"/>
        <end position="308"/>
    </location>
</feature>
<feature type="domain" description="Major facilitator superfamily (MFS) profile" evidence="7">
    <location>
        <begin position="23"/>
        <end position="475"/>
    </location>
</feature>
<dbReference type="Gene3D" id="1.20.1250.20">
    <property type="entry name" value="MFS general substrate transporter like domains"/>
    <property type="match status" value="1"/>
</dbReference>